<organism evidence="2 3">
    <name type="scientific">Suillus subaureus</name>
    <dbReference type="NCBI Taxonomy" id="48587"/>
    <lineage>
        <taxon>Eukaryota</taxon>
        <taxon>Fungi</taxon>
        <taxon>Dikarya</taxon>
        <taxon>Basidiomycota</taxon>
        <taxon>Agaricomycotina</taxon>
        <taxon>Agaricomycetes</taxon>
        <taxon>Agaricomycetidae</taxon>
        <taxon>Boletales</taxon>
        <taxon>Suillineae</taxon>
        <taxon>Suillaceae</taxon>
        <taxon>Suillus</taxon>
    </lineage>
</organism>
<comment type="caution">
    <text evidence="2">The sequence shown here is derived from an EMBL/GenBank/DDBJ whole genome shotgun (WGS) entry which is preliminary data.</text>
</comment>
<evidence type="ECO:0000256" key="1">
    <source>
        <dbReference type="SAM" id="Phobius"/>
    </source>
</evidence>
<keyword evidence="1" id="KW-1133">Transmembrane helix</keyword>
<feature type="transmembrane region" description="Helical" evidence="1">
    <location>
        <begin position="66"/>
        <end position="87"/>
    </location>
</feature>
<dbReference type="EMBL" id="JABBWG010000011">
    <property type="protein sequence ID" value="KAG1818678.1"/>
    <property type="molecule type" value="Genomic_DNA"/>
</dbReference>
<dbReference type="Proteomes" id="UP000807769">
    <property type="component" value="Unassembled WGS sequence"/>
</dbReference>
<dbReference type="GeneID" id="64635566"/>
<evidence type="ECO:0000313" key="2">
    <source>
        <dbReference type="EMBL" id="KAG1818678.1"/>
    </source>
</evidence>
<evidence type="ECO:0000313" key="3">
    <source>
        <dbReference type="Proteomes" id="UP000807769"/>
    </source>
</evidence>
<dbReference type="RefSeq" id="XP_041194550.1">
    <property type="nucleotide sequence ID" value="XM_041341550.1"/>
</dbReference>
<accession>A0A9P7EDP8</accession>
<sequence>MCEALEWDEVCVYCHALNGTSGLTKLLEPPENPCLCDPLTRGCPTPSAPLEKNLVASLSLMHCSPLLFAISPLAFLIFVVALTLLLSRFFPIPYFLVFVIICFFILVFLIVLLCSASSSLYVSVCSFFALPFFLLC</sequence>
<feature type="transmembrane region" description="Helical" evidence="1">
    <location>
        <begin position="94"/>
        <end position="113"/>
    </location>
</feature>
<proteinExistence type="predicted"/>
<keyword evidence="1" id="KW-0812">Transmembrane</keyword>
<name>A0A9P7EDP8_9AGAM</name>
<gene>
    <name evidence="2" type="ORF">BJ212DRAFT_1497635</name>
</gene>
<feature type="transmembrane region" description="Helical" evidence="1">
    <location>
        <begin position="119"/>
        <end position="135"/>
    </location>
</feature>
<reference evidence="2" key="1">
    <citation type="journal article" date="2020" name="New Phytol.">
        <title>Comparative genomics reveals dynamic genome evolution in host specialist ectomycorrhizal fungi.</title>
        <authorList>
            <person name="Lofgren L.A."/>
            <person name="Nguyen N.H."/>
            <person name="Vilgalys R."/>
            <person name="Ruytinx J."/>
            <person name="Liao H.L."/>
            <person name="Branco S."/>
            <person name="Kuo A."/>
            <person name="LaButti K."/>
            <person name="Lipzen A."/>
            <person name="Andreopoulos W."/>
            <person name="Pangilinan J."/>
            <person name="Riley R."/>
            <person name="Hundley H."/>
            <person name="Na H."/>
            <person name="Barry K."/>
            <person name="Grigoriev I.V."/>
            <person name="Stajich J.E."/>
            <person name="Kennedy P.G."/>
        </authorList>
    </citation>
    <scope>NUCLEOTIDE SEQUENCE</scope>
    <source>
        <strain evidence="2">MN1</strain>
    </source>
</reference>
<keyword evidence="1" id="KW-0472">Membrane</keyword>
<keyword evidence="3" id="KW-1185">Reference proteome</keyword>
<protein>
    <submittedName>
        <fullName evidence="2">Uncharacterized protein</fullName>
    </submittedName>
</protein>
<dbReference type="AlphaFoldDB" id="A0A9P7EDP8"/>